<keyword evidence="2" id="KW-0472">Membrane</keyword>
<gene>
    <name evidence="3" type="ORF">SAMN05660686_04732</name>
</gene>
<keyword evidence="4" id="KW-1185">Reference proteome</keyword>
<dbReference type="AlphaFoldDB" id="A0A8G2BMC4"/>
<dbReference type="PIRSF" id="PIRSF033239">
    <property type="entry name" value="ExoD"/>
    <property type="match status" value="1"/>
</dbReference>
<reference evidence="3 4" key="1">
    <citation type="submission" date="2016-10" db="EMBL/GenBank/DDBJ databases">
        <authorList>
            <person name="Varghese N."/>
            <person name="Submissions S."/>
        </authorList>
    </citation>
    <scope>NUCLEOTIDE SEQUENCE [LARGE SCALE GENOMIC DNA]</scope>
    <source>
        <strain evidence="3 4">DSM 18839</strain>
    </source>
</reference>
<protein>
    <submittedName>
        <fullName evidence="3">Uncharacterized conserved protein</fullName>
    </submittedName>
</protein>
<sequence>MTASTLEPDKSDTNGQPTSDHPMSDIVDRMADTAQGNRVTVGEVLEAFGRRSYLPLLVVPSLAVMSPLSGVPLLSSFCGAIIVIISAQMVFPRLGRLWIPGVIGRRTISGKRARGAVGRLAKIAHWMDDHARARLRWLIDPPGRTVLEVVCLFCGLAMPFLEFIPFSSSVAGGAVLLIAAGLLTRDGLFALAGLAIIPVFGVLLAVGLETLGIAGG</sequence>
<accession>A0A8G2BMC4</accession>
<proteinExistence type="predicted"/>
<feature type="transmembrane region" description="Helical" evidence="2">
    <location>
        <begin position="163"/>
        <end position="183"/>
    </location>
</feature>
<dbReference type="OrthoDB" id="7949130at2"/>
<evidence type="ECO:0000313" key="4">
    <source>
        <dbReference type="Proteomes" id="UP000198615"/>
    </source>
</evidence>
<feature type="transmembrane region" description="Helical" evidence="2">
    <location>
        <begin position="71"/>
        <end position="91"/>
    </location>
</feature>
<dbReference type="EMBL" id="FNBW01000020">
    <property type="protein sequence ID" value="SDG52715.1"/>
    <property type="molecule type" value="Genomic_DNA"/>
</dbReference>
<comment type="caution">
    <text evidence="3">The sequence shown here is derived from an EMBL/GenBank/DDBJ whole genome shotgun (WGS) entry which is preliminary data.</text>
</comment>
<organism evidence="3 4">
    <name type="scientific">Thalassobaculum litoreum DSM 18839</name>
    <dbReference type="NCBI Taxonomy" id="1123362"/>
    <lineage>
        <taxon>Bacteria</taxon>
        <taxon>Pseudomonadati</taxon>
        <taxon>Pseudomonadota</taxon>
        <taxon>Alphaproteobacteria</taxon>
        <taxon>Rhodospirillales</taxon>
        <taxon>Thalassobaculaceae</taxon>
        <taxon>Thalassobaculum</taxon>
    </lineage>
</organism>
<dbReference type="PANTHER" id="PTHR41795">
    <property type="entry name" value="EXOPOLYSACCHARIDE SYNTHESIS PROTEIN"/>
    <property type="match status" value="1"/>
</dbReference>
<evidence type="ECO:0000313" key="3">
    <source>
        <dbReference type="EMBL" id="SDG52715.1"/>
    </source>
</evidence>
<dbReference type="PANTHER" id="PTHR41795:SF1">
    <property type="entry name" value="EXOPOLYSACCHARIDE SYNTHESIS PROTEIN"/>
    <property type="match status" value="1"/>
</dbReference>
<evidence type="ECO:0000256" key="2">
    <source>
        <dbReference type="SAM" id="Phobius"/>
    </source>
</evidence>
<evidence type="ECO:0000256" key="1">
    <source>
        <dbReference type="SAM" id="MobiDB-lite"/>
    </source>
</evidence>
<feature type="region of interest" description="Disordered" evidence="1">
    <location>
        <begin position="1"/>
        <end position="24"/>
    </location>
</feature>
<dbReference type="Pfam" id="PF06055">
    <property type="entry name" value="ExoD"/>
    <property type="match status" value="1"/>
</dbReference>
<dbReference type="Proteomes" id="UP000198615">
    <property type="component" value="Unassembled WGS sequence"/>
</dbReference>
<keyword evidence="2" id="KW-0812">Transmembrane</keyword>
<name>A0A8G2BMC4_9PROT</name>
<dbReference type="InterPro" id="IPR010331">
    <property type="entry name" value="ExoD"/>
</dbReference>
<keyword evidence="2" id="KW-1133">Transmembrane helix</keyword>
<feature type="transmembrane region" description="Helical" evidence="2">
    <location>
        <begin position="189"/>
        <end position="208"/>
    </location>
</feature>